<evidence type="ECO:0000313" key="1">
    <source>
        <dbReference type="EMBL" id="KAK5090102.1"/>
    </source>
</evidence>
<accession>A0AAN7Y985</accession>
<organism evidence="1 2">
    <name type="scientific">Lithohypha guttulata</name>
    <dbReference type="NCBI Taxonomy" id="1690604"/>
    <lineage>
        <taxon>Eukaryota</taxon>
        <taxon>Fungi</taxon>
        <taxon>Dikarya</taxon>
        <taxon>Ascomycota</taxon>
        <taxon>Pezizomycotina</taxon>
        <taxon>Eurotiomycetes</taxon>
        <taxon>Chaetothyriomycetidae</taxon>
        <taxon>Chaetothyriales</taxon>
        <taxon>Trichomeriaceae</taxon>
        <taxon>Lithohypha</taxon>
    </lineage>
</organism>
<proteinExistence type="predicted"/>
<protein>
    <submittedName>
        <fullName evidence="1">Uncharacterized protein</fullName>
    </submittedName>
</protein>
<dbReference type="Proteomes" id="UP001309876">
    <property type="component" value="Unassembled WGS sequence"/>
</dbReference>
<sequence>MSISRLPLELEHKDTLSTSISHHHEWVSGRFQNNGIFNLSESARYNFLLQKVKHRKELKEEHIEDAATELPTVERRR</sequence>
<keyword evidence="2" id="KW-1185">Reference proteome</keyword>
<evidence type="ECO:0000313" key="2">
    <source>
        <dbReference type="Proteomes" id="UP001309876"/>
    </source>
</evidence>
<name>A0AAN7Y985_9EURO</name>
<gene>
    <name evidence="1" type="ORF">LTR05_000271</name>
</gene>
<reference evidence="1 2" key="1">
    <citation type="submission" date="2023-08" db="EMBL/GenBank/DDBJ databases">
        <title>Black Yeasts Isolated from many extreme environments.</title>
        <authorList>
            <person name="Coleine C."/>
            <person name="Stajich J.E."/>
            <person name="Selbmann L."/>
        </authorList>
    </citation>
    <scope>NUCLEOTIDE SEQUENCE [LARGE SCALE GENOMIC DNA]</scope>
    <source>
        <strain evidence="1 2">CCFEE 5910</strain>
    </source>
</reference>
<comment type="caution">
    <text evidence="1">The sequence shown here is derived from an EMBL/GenBank/DDBJ whole genome shotgun (WGS) entry which is preliminary data.</text>
</comment>
<dbReference type="EMBL" id="JAVRRJ010000001">
    <property type="protein sequence ID" value="KAK5090102.1"/>
    <property type="molecule type" value="Genomic_DNA"/>
</dbReference>
<dbReference type="AlphaFoldDB" id="A0AAN7Y985"/>